<dbReference type="GO" id="GO:0032357">
    <property type="term" value="F:oxidized purine DNA binding"/>
    <property type="evidence" value="ECO:0007669"/>
    <property type="project" value="TreeGrafter"/>
</dbReference>
<evidence type="ECO:0000313" key="17">
    <source>
        <dbReference type="Proteomes" id="UP000594042"/>
    </source>
</evidence>
<dbReference type="Gene3D" id="3.90.79.10">
    <property type="entry name" value="Nucleoside Triphosphate Pyrophosphohydrolase"/>
    <property type="match status" value="1"/>
</dbReference>
<evidence type="ECO:0000256" key="12">
    <source>
        <dbReference type="ARBA" id="ARBA00023204"/>
    </source>
</evidence>
<keyword evidence="11" id="KW-0411">Iron-sulfur</keyword>
<dbReference type="PROSITE" id="PS00764">
    <property type="entry name" value="ENDONUCLEASE_III_1"/>
    <property type="match status" value="1"/>
</dbReference>
<keyword evidence="10 14" id="KW-0408">Iron</keyword>
<evidence type="ECO:0000256" key="2">
    <source>
        <dbReference type="ARBA" id="ARBA00002933"/>
    </source>
</evidence>
<organism evidence="16 17">
    <name type="scientific">Coprobacter secundus subsp. similis</name>
    <dbReference type="NCBI Taxonomy" id="2751153"/>
    <lineage>
        <taxon>Bacteria</taxon>
        <taxon>Pseudomonadati</taxon>
        <taxon>Bacteroidota</taxon>
        <taxon>Bacteroidia</taxon>
        <taxon>Bacteroidales</taxon>
        <taxon>Barnesiellaceae</taxon>
        <taxon>Coprobacter</taxon>
    </lineage>
</organism>
<comment type="function">
    <text evidence="2">Adenine glycosylase active on G-A mispairs. MutY also corrects error-prone DNA synthesis past GO lesions which are due to the oxidatively damaged form of guanine: 7,8-dihydro-8-oxoguanine (8-oxo-dGTP).</text>
</comment>
<dbReference type="GO" id="GO:0006298">
    <property type="term" value="P:mismatch repair"/>
    <property type="evidence" value="ECO:0007669"/>
    <property type="project" value="TreeGrafter"/>
</dbReference>
<dbReference type="Pfam" id="PF14815">
    <property type="entry name" value="NUDIX_4"/>
    <property type="match status" value="1"/>
</dbReference>
<dbReference type="NCBIfam" id="TIGR01084">
    <property type="entry name" value="mutY"/>
    <property type="match status" value="1"/>
</dbReference>
<dbReference type="Pfam" id="PF10576">
    <property type="entry name" value="EndIII_4Fe-2S"/>
    <property type="match status" value="1"/>
</dbReference>
<keyword evidence="12" id="KW-0234">DNA repair</keyword>
<protein>
    <recommendedName>
        <fullName evidence="5 14">Adenine DNA glycosylase</fullName>
        <ecNumber evidence="4 14">3.2.2.31</ecNumber>
    </recommendedName>
</protein>
<evidence type="ECO:0000256" key="6">
    <source>
        <dbReference type="ARBA" id="ARBA00022485"/>
    </source>
</evidence>
<dbReference type="InterPro" id="IPR044298">
    <property type="entry name" value="MIG/MutY"/>
</dbReference>
<evidence type="ECO:0000256" key="14">
    <source>
        <dbReference type="RuleBase" id="RU365096"/>
    </source>
</evidence>
<evidence type="ECO:0000256" key="3">
    <source>
        <dbReference type="ARBA" id="ARBA00008343"/>
    </source>
</evidence>
<keyword evidence="17" id="KW-1185">Reference proteome</keyword>
<gene>
    <name evidence="16" type="ORF">Cop2CBH44_29260</name>
</gene>
<dbReference type="InterPro" id="IPR015797">
    <property type="entry name" value="NUDIX_hydrolase-like_dom_sf"/>
</dbReference>
<dbReference type="SMART" id="SM00478">
    <property type="entry name" value="ENDO3c"/>
    <property type="match status" value="1"/>
</dbReference>
<reference evidence="17" key="1">
    <citation type="submission" date="2020-07" db="EMBL/GenBank/DDBJ databases">
        <title>Complete genome sequencing of Coprobacter sp. strain 2CBH44.</title>
        <authorList>
            <person name="Sakamoto M."/>
            <person name="Murakami T."/>
            <person name="Mori H."/>
        </authorList>
    </citation>
    <scope>NUCLEOTIDE SEQUENCE [LARGE SCALE GENOMIC DNA]</scope>
    <source>
        <strain evidence="17">2CBH44</strain>
    </source>
</reference>
<dbReference type="InterPro" id="IPR000445">
    <property type="entry name" value="HhH_motif"/>
</dbReference>
<evidence type="ECO:0000259" key="15">
    <source>
        <dbReference type="SMART" id="SM00478"/>
    </source>
</evidence>
<dbReference type="AlphaFoldDB" id="A0A7G1HZW0"/>
<dbReference type="InterPro" id="IPR004035">
    <property type="entry name" value="Endouclease-III_FeS-bd_BS"/>
</dbReference>
<evidence type="ECO:0000256" key="10">
    <source>
        <dbReference type="ARBA" id="ARBA00023004"/>
    </source>
</evidence>
<keyword evidence="9" id="KW-0378">Hydrolase</keyword>
<dbReference type="GO" id="GO:0051539">
    <property type="term" value="F:4 iron, 4 sulfur cluster binding"/>
    <property type="evidence" value="ECO:0007669"/>
    <property type="project" value="UniProtKB-UniRule"/>
</dbReference>
<comment type="similarity">
    <text evidence="3 14">Belongs to the Nth/MutY family.</text>
</comment>
<evidence type="ECO:0000256" key="8">
    <source>
        <dbReference type="ARBA" id="ARBA00022763"/>
    </source>
</evidence>
<dbReference type="GO" id="GO:0046872">
    <property type="term" value="F:metal ion binding"/>
    <property type="evidence" value="ECO:0007669"/>
    <property type="project" value="UniProtKB-UniRule"/>
</dbReference>
<accession>A0A7G1HZW0</accession>
<dbReference type="Gene3D" id="1.10.1670.10">
    <property type="entry name" value="Helix-hairpin-Helix base-excision DNA repair enzymes (C-terminal)"/>
    <property type="match status" value="1"/>
</dbReference>
<keyword evidence="13 14" id="KW-0326">Glycosidase</keyword>
<dbReference type="PANTHER" id="PTHR42944:SF1">
    <property type="entry name" value="ADENINE DNA GLYCOSYLASE"/>
    <property type="match status" value="1"/>
</dbReference>
<evidence type="ECO:0000256" key="4">
    <source>
        <dbReference type="ARBA" id="ARBA00012045"/>
    </source>
</evidence>
<feature type="domain" description="HhH-GPD" evidence="15">
    <location>
        <begin position="43"/>
        <end position="194"/>
    </location>
</feature>
<dbReference type="Proteomes" id="UP000594042">
    <property type="component" value="Chromosome"/>
</dbReference>
<comment type="cofactor">
    <cofactor evidence="14">
        <name>[4Fe-4S] cluster</name>
        <dbReference type="ChEBI" id="CHEBI:49883"/>
    </cofactor>
    <text evidence="14">Binds 1 [4Fe-4S] cluster.</text>
</comment>
<dbReference type="EC" id="3.2.2.31" evidence="4 14"/>
<evidence type="ECO:0000256" key="1">
    <source>
        <dbReference type="ARBA" id="ARBA00000843"/>
    </source>
</evidence>
<name>A0A7G1HZW0_9BACT</name>
<dbReference type="CDD" id="cd00056">
    <property type="entry name" value="ENDO3c"/>
    <property type="match status" value="1"/>
</dbReference>
<evidence type="ECO:0000256" key="13">
    <source>
        <dbReference type="ARBA" id="ARBA00023295"/>
    </source>
</evidence>
<dbReference type="Gene3D" id="1.10.340.30">
    <property type="entry name" value="Hypothetical protein, domain 2"/>
    <property type="match status" value="1"/>
</dbReference>
<dbReference type="EMBL" id="AP023322">
    <property type="protein sequence ID" value="BCI64573.1"/>
    <property type="molecule type" value="Genomic_DNA"/>
</dbReference>
<evidence type="ECO:0000256" key="7">
    <source>
        <dbReference type="ARBA" id="ARBA00022723"/>
    </source>
</evidence>
<dbReference type="GO" id="GO:0034039">
    <property type="term" value="F:8-oxo-7,8-dihydroguanine DNA N-glycosylase activity"/>
    <property type="evidence" value="ECO:0007669"/>
    <property type="project" value="TreeGrafter"/>
</dbReference>
<dbReference type="InterPro" id="IPR023170">
    <property type="entry name" value="HhH_base_excis_C"/>
</dbReference>
<dbReference type="InterPro" id="IPR003651">
    <property type="entry name" value="Endonuclease3_FeS-loop_motif"/>
</dbReference>
<dbReference type="SUPFAM" id="SSF55811">
    <property type="entry name" value="Nudix"/>
    <property type="match status" value="1"/>
</dbReference>
<dbReference type="GO" id="GO:0000701">
    <property type="term" value="F:purine-specific mismatch base pair DNA N-glycosylase activity"/>
    <property type="evidence" value="ECO:0007669"/>
    <property type="project" value="UniProtKB-EC"/>
</dbReference>
<keyword evidence="8 14" id="KW-0227">DNA damage</keyword>
<keyword evidence="6" id="KW-0004">4Fe-4S</keyword>
<keyword evidence="7" id="KW-0479">Metal-binding</keyword>
<dbReference type="PANTHER" id="PTHR42944">
    <property type="entry name" value="ADENINE DNA GLYCOSYLASE"/>
    <property type="match status" value="1"/>
</dbReference>
<dbReference type="InterPro" id="IPR005760">
    <property type="entry name" value="A/G_AdeGlyc_MutY"/>
</dbReference>
<sequence length="366" mass="42675">MADFMDNIPSISQPLIRWYEQNKRELPWRETKDPYIIWISEIILQQTRVVQGYDYFVRFVSRFPDVKVLAEASEDEVMKYWEGLGYYSRARNLHAAAKQIMADFGGKFPDTYTGILSLKGVGEYTAAAICSFSYDMPFAVLDGNVYRVLSRLFALETPIDSSVGKKQFSELAGILLDRKHAAIYNQAIMELGALQCMPRSPKCEGCPLSDKCMARARNEMEKYPVKQGKTVVKPRYFNYLHISFGDITWIHRRTANDIWRNLYEFVLIETDRDVTFEQLQENIFYCNLMDGVGRIELKGFPIVRKHVLSHRIIYARFYTLSIERELPETEDYIRVPAGHLSDYAFSRLTLDYLDEINRQKLDNTLF</sequence>
<evidence type="ECO:0000313" key="16">
    <source>
        <dbReference type="EMBL" id="BCI64573.1"/>
    </source>
</evidence>
<dbReference type="Pfam" id="PF00730">
    <property type="entry name" value="HhH-GPD"/>
    <property type="match status" value="1"/>
</dbReference>
<dbReference type="InterPro" id="IPR029119">
    <property type="entry name" value="MutY_C"/>
</dbReference>
<dbReference type="SUPFAM" id="SSF48150">
    <property type="entry name" value="DNA-glycosylase"/>
    <property type="match status" value="1"/>
</dbReference>
<dbReference type="CDD" id="cd03431">
    <property type="entry name" value="NUDIX_DNA_Glycosylase_C-MutY"/>
    <property type="match status" value="1"/>
</dbReference>
<dbReference type="InterPro" id="IPR003265">
    <property type="entry name" value="HhH-GPD_domain"/>
</dbReference>
<dbReference type="InterPro" id="IPR011257">
    <property type="entry name" value="DNA_glycosylase"/>
</dbReference>
<dbReference type="SMART" id="SM00525">
    <property type="entry name" value="FES"/>
    <property type="match status" value="1"/>
</dbReference>
<dbReference type="RefSeq" id="WP_044228248.1">
    <property type="nucleotide sequence ID" value="NZ_AP023322.1"/>
</dbReference>
<proteinExistence type="inferred from homology"/>
<evidence type="ECO:0000256" key="5">
    <source>
        <dbReference type="ARBA" id="ARBA00022023"/>
    </source>
</evidence>
<evidence type="ECO:0000256" key="11">
    <source>
        <dbReference type="ARBA" id="ARBA00023014"/>
    </source>
</evidence>
<dbReference type="Pfam" id="PF00633">
    <property type="entry name" value="HHH"/>
    <property type="match status" value="1"/>
</dbReference>
<dbReference type="GO" id="GO:0035485">
    <property type="term" value="F:adenine/guanine mispair binding"/>
    <property type="evidence" value="ECO:0007669"/>
    <property type="project" value="TreeGrafter"/>
</dbReference>
<comment type="catalytic activity">
    <reaction evidence="1 14">
        <text>Hydrolyzes free adenine bases from 7,8-dihydro-8-oxoguanine:adenine mismatched double-stranded DNA, leaving an apurinic site.</text>
        <dbReference type="EC" id="3.2.2.31"/>
    </reaction>
</comment>
<dbReference type="KEGG" id="copr:Cop2CBH44_29260"/>
<dbReference type="FunFam" id="1.10.340.30:FF:000010">
    <property type="entry name" value="Adenine DNA glycosylase"/>
    <property type="match status" value="1"/>
</dbReference>
<dbReference type="GO" id="GO:0006284">
    <property type="term" value="P:base-excision repair"/>
    <property type="evidence" value="ECO:0007669"/>
    <property type="project" value="UniProtKB-UniRule"/>
</dbReference>
<evidence type="ECO:0000256" key="9">
    <source>
        <dbReference type="ARBA" id="ARBA00022801"/>
    </source>
</evidence>